<sequence length="200" mass="21794">MKGLLTACFLLVGVLAMAGGNQLTLGEKASHTDVKMTGIAGEDVSLADLKMENGIVVIFSCNTCPFVLAWENRYNDIFSWAKANNVGMAMLNSNYQKRSGDDSLEAMKEHAAEKGYNFPYLIDKESLLANAYGGQTTPHVFLFDKDFNLVYKGAIDDNFKDASAVKENYLKDAISSLAKGEKIAVAETKPTGCSIKRKVD</sequence>
<reference evidence="3 4" key="1">
    <citation type="submission" date="2018-09" db="EMBL/GenBank/DDBJ databases">
        <title>Genomic Encyclopedia of Archaeal and Bacterial Type Strains, Phase II (KMG-II): from individual species to whole genera.</title>
        <authorList>
            <person name="Goeker M."/>
        </authorList>
    </citation>
    <scope>NUCLEOTIDE SEQUENCE [LARGE SCALE GENOMIC DNA]</scope>
    <source>
        <strain evidence="3 4">DSM 27148</strain>
    </source>
</reference>
<dbReference type="OrthoDB" id="9809746at2"/>
<dbReference type="InterPro" id="IPR013766">
    <property type="entry name" value="Thioredoxin_domain"/>
</dbReference>
<dbReference type="Proteomes" id="UP000283387">
    <property type="component" value="Unassembled WGS sequence"/>
</dbReference>
<evidence type="ECO:0000256" key="1">
    <source>
        <dbReference type="SAM" id="SignalP"/>
    </source>
</evidence>
<dbReference type="Gene3D" id="3.40.30.10">
    <property type="entry name" value="Glutaredoxin"/>
    <property type="match status" value="1"/>
</dbReference>
<dbReference type="CDD" id="cd02969">
    <property type="entry name" value="PRX_like1"/>
    <property type="match status" value="1"/>
</dbReference>
<dbReference type="Pfam" id="PF08534">
    <property type="entry name" value="Redoxin"/>
    <property type="match status" value="1"/>
</dbReference>
<evidence type="ECO:0000259" key="2">
    <source>
        <dbReference type="PROSITE" id="PS51352"/>
    </source>
</evidence>
<accession>A0A419W3A0</accession>
<feature type="signal peptide" evidence="1">
    <location>
        <begin position="1"/>
        <end position="18"/>
    </location>
</feature>
<feature type="domain" description="Thioredoxin" evidence="2">
    <location>
        <begin position="23"/>
        <end position="175"/>
    </location>
</feature>
<dbReference type="InterPro" id="IPR013740">
    <property type="entry name" value="Redoxin"/>
</dbReference>
<dbReference type="GO" id="GO:0016491">
    <property type="term" value="F:oxidoreductase activity"/>
    <property type="evidence" value="ECO:0007669"/>
    <property type="project" value="InterPro"/>
</dbReference>
<keyword evidence="4" id="KW-1185">Reference proteome</keyword>
<keyword evidence="1" id="KW-0732">Signal</keyword>
<gene>
    <name evidence="3" type="ORF">BC643_0290</name>
</gene>
<proteinExistence type="predicted"/>
<dbReference type="PROSITE" id="PS51352">
    <property type="entry name" value="THIOREDOXIN_2"/>
    <property type="match status" value="1"/>
</dbReference>
<feature type="chain" id="PRO_5019025487" evidence="1">
    <location>
        <begin position="19"/>
        <end position="200"/>
    </location>
</feature>
<dbReference type="InterPro" id="IPR036249">
    <property type="entry name" value="Thioredoxin-like_sf"/>
</dbReference>
<dbReference type="AlphaFoldDB" id="A0A419W3A0"/>
<dbReference type="RefSeq" id="WP_120271399.1">
    <property type="nucleotide sequence ID" value="NZ_RAPN01000001.1"/>
</dbReference>
<dbReference type="EMBL" id="RAPN01000001">
    <property type="protein sequence ID" value="RKD89956.1"/>
    <property type="molecule type" value="Genomic_DNA"/>
</dbReference>
<dbReference type="InterPro" id="IPR047262">
    <property type="entry name" value="PRX-like1"/>
</dbReference>
<evidence type="ECO:0000313" key="3">
    <source>
        <dbReference type="EMBL" id="RKD89956.1"/>
    </source>
</evidence>
<name>A0A419W3A0_9BACT</name>
<organism evidence="3 4">
    <name type="scientific">Mangrovibacterium diazotrophicum</name>
    <dbReference type="NCBI Taxonomy" id="1261403"/>
    <lineage>
        <taxon>Bacteria</taxon>
        <taxon>Pseudomonadati</taxon>
        <taxon>Bacteroidota</taxon>
        <taxon>Bacteroidia</taxon>
        <taxon>Marinilabiliales</taxon>
        <taxon>Prolixibacteraceae</taxon>
        <taxon>Mangrovibacterium</taxon>
    </lineage>
</organism>
<evidence type="ECO:0000313" key="4">
    <source>
        <dbReference type="Proteomes" id="UP000283387"/>
    </source>
</evidence>
<dbReference type="SUPFAM" id="SSF52833">
    <property type="entry name" value="Thioredoxin-like"/>
    <property type="match status" value="1"/>
</dbReference>
<comment type="caution">
    <text evidence="3">The sequence shown here is derived from an EMBL/GenBank/DDBJ whole genome shotgun (WGS) entry which is preliminary data.</text>
</comment>
<dbReference type="PANTHER" id="PTHR43640:SF1">
    <property type="entry name" value="THIOREDOXIN-DEPENDENT PEROXIREDOXIN"/>
    <property type="match status" value="1"/>
</dbReference>
<dbReference type="PANTHER" id="PTHR43640">
    <property type="entry name" value="OS07G0260300 PROTEIN"/>
    <property type="match status" value="1"/>
</dbReference>
<protein>
    <submittedName>
        <fullName evidence="3">Peroxiredoxin</fullName>
    </submittedName>
</protein>